<organism evidence="3 4">
    <name type="scientific">Limnobacter parvus</name>
    <dbReference type="NCBI Taxonomy" id="2939690"/>
    <lineage>
        <taxon>Bacteria</taxon>
        <taxon>Pseudomonadati</taxon>
        <taxon>Pseudomonadota</taxon>
        <taxon>Betaproteobacteria</taxon>
        <taxon>Burkholderiales</taxon>
        <taxon>Burkholderiaceae</taxon>
        <taxon>Limnobacter</taxon>
    </lineage>
</organism>
<evidence type="ECO:0000313" key="4">
    <source>
        <dbReference type="Proteomes" id="UP001165267"/>
    </source>
</evidence>
<evidence type="ECO:0000256" key="2">
    <source>
        <dbReference type="SAM" id="SignalP"/>
    </source>
</evidence>
<name>A0ABT1XGG8_9BURK</name>
<feature type="compositionally biased region" description="Low complexity" evidence="1">
    <location>
        <begin position="240"/>
        <end position="251"/>
    </location>
</feature>
<evidence type="ECO:0000313" key="3">
    <source>
        <dbReference type="EMBL" id="MCR2745204.1"/>
    </source>
</evidence>
<dbReference type="EMBL" id="JANKHG010000001">
    <property type="protein sequence ID" value="MCR2745204.1"/>
    <property type="molecule type" value="Genomic_DNA"/>
</dbReference>
<evidence type="ECO:0000256" key="1">
    <source>
        <dbReference type="SAM" id="MobiDB-lite"/>
    </source>
</evidence>
<evidence type="ECO:0008006" key="5">
    <source>
        <dbReference type="Google" id="ProtNLM"/>
    </source>
</evidence>
<feature type="compositionally biased region" description="Polar residues" evidence="1">
    <location>
        <begin position="219"/>
        <end position="236"/>
    </location>
</feature>
<dbReference type="Proteomes" id="UP001165267">
    <property type="component" value="Unassembled WGS sequence"/>
</dbReference>
<accession>A0ABT1XGG8</accession>
<reference evidence="3" key="1">
    <citation type="submission" date="2022-07" db="EMBL/GenBank/DDBJ databases">
        <authorList>
            <person name="Xamxidin M."/>
        </authorList>
    </citation>
    <scope>NUCLEOTIDE SEQUENCE</scope>
    <source>
        <strain evidence="3">YS8-69</strain>
    </source>
</reference>
<keyword evidence="4" id="KW-1185">Reference proteome</keyword>
<sequence length="271" mass="25706">MKLFKFKAIAAVGVSSLVLAACGGGGGGSAPAAPATTSISGSGVKGPIFGAMVTVRNASSNAVVPGSSCTATARNGTYSCTIPAAATGPFKVELTGGTFCPTEVQVPESGQCPGAVTPKAVDTPLSTIVVGTAGATTFASAPITPFTTAAVARAGANPATFVQQYQTLAQTYGISPNPTDNPLAGGQQASLLAAIGASNQPLSQVLANIDANEVPTNAPGENTSQPAAATPDQGSSAGLVVPTAPPASGAPVTGGTGGTTGGSGGGSSSAS</sequence>
<feature type="region of interest" description="Disordered" evidence="1">
    <location>
        <begin position="213"/>
        <end position="271"/>
    </location>
</feature>
<protein>
    <recommendedName>
        <fullName evidence="5">Carboxypeptidase regulatory-like domain-containing protein</fullName>
    </recommendedName>
</protein>
<dbReference type="PROSITE" id="PS51257">
    <property type="entry name" value="PROKAR_LIPOPROTEIN"/>
    <property type="match status" value="1"/>
</dbReference>
<feature type="signal peptide" evidence="2">
    <location>
        <begin position="1"/>
        <end position="20"/>
    </location>
</feature>
<dbReference type="RefSeq" id="WP_257510455.1">
    <property type="nucleotide sequence ID" value="NZ_JANKHG010000001.1"/>
</dbReference>
<keyword evidence="2" id="KW-0732">Signal</keyword>
<proteinExistence type="predicted"/>
<gene>
    <name evidence="3" type="ORF">NSP04_00910</name>
</gene>
<comment type="caution">
    <text evidence="3">The sequence shown here is derived from an EMBL/GenBank/DDBJ whole genome shotgun (WGS) entry which is preliminary data.</text>
</comment>
<feature type="compositionally biased region" description="Gly residues" evidence="1">
    <location>
        <begin position="252"/>
        <end position="271"/>
    </location>
</feature>
<feature type="chain" id="PRO_5046349553" description="Carboxypeptidase regulatory-like domain-containing protein" evidence="2">
    <location>
        <begin position="21"/>
        <end position="271"/>
    </location>
</feature>